<dbReference type="Proteomes" id="UP001156641">
    <property type="component" value="Unassembled WGS sequence"/>
</dbReference>
<dbReference type="PANTHER" id="PTHR48083:SF19">
    <property type="entry name" value="FLAVIN-DEPENDENT MONOOXYGENASE, OXYGENASE SUBUNIT HSAA"/>
    <property type="match status" value="1"/>
</dbReference>
<dbReference type="SUPFAM" id="SSF47203">
    <property type="entry name" value="Acyl-CoA dehydrogenase C-terminal domain-like"/>
    <property type="match status" value="1"/>
</dbReference>
<dbReference type="Pfam" id="PF02771">
    <property type="entry name" value="Acyl-CoA_dh_N"/>
    <property type="match status" value="1"/>
</dbReference>
<organism evidence="5 6">
    <name type="scientific">Acidocella aquatica</name>
    <dbReference type="NCBI Taxonomy" id="1922313"/>
    <lineage>
        <taxon>Bacteria</taxon>
        <taxon>Pseudomonadati</taxon>
        <taxon>Pseudomonadota</taxon>
        <taxon>Alphaproteobacteria</taxon>
        <taxon>Acetobacterales</taxon>
        <taxon>Acidocellaceae</taxon>
        <taxon>Acidocella</taxon>
    </lineage>
</organism>
<dbReference type="RefSeq" id="WP_284259074.1">
    <property type="nucleotide sequence ID" value="NZ_BSOS01000085.1"/>
</dbReference>
<dbReference type="InterPro" id="IPR009100">
    <property type="entry name" value="AcylCoA_DH/oxidase_NM_dom_sf"/>
</dbReference>
<evidence type="ECO:0000259" key="4">
    <source>
        <dbReference type="Pfam" id="PF08028"/>
    </source>
</evidence>
<comment type="caution">
    <text evidence="5">The sequence shown here is derived from an EMBL/GenBank/DDBJ whole genome shotgun (WGS) entry which is preliminary data.</text>
</comment>
<accession>A0ABQ6A6Y8</accession>
<dbReference type="Gene3D" id="1.20.140.10">
    <property type="entry name" value="Butyryl-CoA Dehydrogenase, subunit A, domain 3"/>
    <property type="match status" value="1"/>
</dbReference>
<keyword evidence="1" id="KW-0560">Oxidoreductase</keyword>
<dbReference type="Pfam" id="PF08028">
    <property type="entry name" value="Acyl-CoA_dh_2"/>
    <property type="match status" value="1"/>
</dbReference>
<dbReference type="InterPro" id="IPR013107">
    <property type="entry name" value="Acyl-CoA_DH_C"/>
</dbReference>
<dbReference type="Gene3D" id="2.40.110.10">
    <property type="entry name" value="Butyryl-CoA Dehydrogenase, subunit A, domain 2"/>
    <property type="match status" value="1"/>
</dbReference>
<dbReference type="Gene3D" id="1.10.540.10">
    <property type="entry name" value="Acyl-CoA dehydrogenase/oxidase, N-terminal domain"/>
    <property type="match status" value="1"/>
</dbReference>
<dbReference type="PANTHER" id="PTHR48083">
    <property type="entry name" value="MEDIUM-CHAIN SPECIFIC ACYL-COA DEHYDROGENASE, MITOCHONDRIAL-RELATED"/>
    <property type="match status" value="1"/>
</dbReference>
<keyword evidence="6" id="KW-1185">Reference proteome</keyword>
<name>A0ABQ6A6Y8_9PROT</name>
<feature type="domain" description="Acyl-CoA dehydrogenase/oxidase N-terminal" evidence="3">
    <location>
        <begin position="35"/>
        <end position="103"/>
    </location>
</feature>
<evidence type="ECO:0000256" key="2">
    <source>
        <dbReference type="ARBA" id="ARBA00049661"/>
    </source>
</evidence>
<dbReference type="InterPro" id="IPR037069">
    <property type="entry name" value="AcylCoA_DH/ox_N_sf"/>
</dbReference>
<dbReference type="EMBL" id="BSOS01000085">
    <property type="protein sequence ID" value="GLR68230.1"/>
    <property type="molecule type" value="Genomic_DNA"/>
</dbReference>
<dbReference type="SUPFAM" id="SSF56645">
    <property type="entry name" value="Acyl-CoA dehydrogenase NM domain-like"/>
    <property type="match status" value="1"/>
</dbReference>
<sequence>MDMLVNHEAAAGPTGYGDAEPFIAKARELRPLFQAEAAEGERLRAPTPAVHEALVSNNLLSMLLPKRWGGAGLSMTGFSKVQMEIAKGDPSVSWVVQIVNGTTWVASLTSDKTQEALFGEGPKAVCGAYNPPGKARKVDGGYIVSGAWPYTSGSRQSYWAQSGVMLENTSGPVVPGINMVYIPFSQLEMQDTWFVTGMQGTGSDTSVAKEVFVPEHLMVTMDKPFGHVEPNKKHWGAASDNLPVVPVVRATGLAQLVGAAEAMLEIVEAESTKKPIVTTTYKTRSESGALVHALGEVAAQLDNAKLLLFAATGMLDEAGLNRTVLTDADRAKHKAQCAQIVQLVHKSIETLMFIAGSSAFSLSNPLSRYWRDIHVGLRHITNLPMLSYEIYGRNRLGVAPNISPSGAY</sequence>
<feature type="domain" description="Acyl-CoA dehydrogenase C-terminal" evidence="4">
    <location>
        <begin position="254"/>
        <end position="381"/>
    </location>
</feature>
<gene>
    <name evidence="5" type="ORF">GCM10010909_29110</name>
</gene>
<reference evidence="6" key="1">
    <citation type="journal article" date="2019" name="Int. J. Syst. Evol. Microbiol.">
        <title>The Global Catalogue of Microorganisms (GCM) 10K type strain sequencing project: providing services to taxonomists for standard genome sequencing and annotation.</title>
        <authorList>
            <consortium name="The Broad Institute Genomics Platform"/>
            <consortium name="The Broad Institute Genome Sequencing Center for Infectious Disease"/>
            <person name="Wu L."/>
            <person name="Ma J."/>
        </authorList>
    </citation>
    <scope>NUCLEOTIDE SEQUENCE [LARGE SCALE GENOMIC DNA]</scope>
    <source>
        <strain evidence="6">NBRC 112502</strain>
    </source>
</reference>
<dbReference type="InterPro" id="IPR013786">
    <property type="entry name" value="AcylCoA_DH/ox_N"/>
</dbReference>
<protein>
    <recommendedName>
        <fullName evidence="7">Acyl-CoA dehydrogenase</fullName>
    </recommendedName>
</protein>
<evidence type="ECO:0000313" key="5">
    <source>
        <dbReference type="EMBL" id="GLR68230.1"/>
    </source>
</evidence>
<comment type="similarity">
    <text evidence="2">Belongs to the HpaH/HsaA monooxygenase family.</text>
</comment>
<evidence type="ECO:0000313" key="6">
    <source>
        <dbReference type="Proteomes" id="UP001156641"/>
    </source>
</evidence>
<evidence type="ECO:0008006" key="7">
    <source>
        <dbReference type="Google" id="ProtNLM"/>
    </source>
</evidence>
<evidence type="ECO:0000256" key="1">
    <source>
        <dbReference type="ARBA" id="ARBA00023002"/>
    </source>
</evidence>
<dbReference type="InterPro" id="IPR046373">
    <property type="entry name" value="Acyl-CoA_Oxase/DH_mid-dom_sf"/>
</dbReference>
<proteinExistence type="inferred from homology"/>
<evidence type="ECO:0000259" key="3">
    <source>
        <dbReference type="Pfam" id="PF02771"/>
    </source>
</evidence>
<dbReference type="InterPro" id="IPR050741">
    <property type="entry name" value="Acyl-CoA_dehydrogenase"/>
</dbReference>
<dbReference type="PIRSF" id="PIRSF016578">
    <property type="entry name" value="HsaA"/>
    <property type="match status" value="1"/>
</dbReference>
<dbReference type="InterPro" id="IPR036250">
    <property type="entry name" value="AcylCo_DH-like_C"/>
</dbReference>